<gene>
    <name evidence="1" type="ORF">EDD29_8974</name>
</gene>
<sequence length="128" mass="14137">MTDPSYKVGGVTDRSTYAPFVFFEYDHRPGTYCLMLSDDCMADTAPVFKECDREGDGGGWNGVARSSLESRSPDLAPLITLESEPNMFVALSEDPFALQTLARYLQEAFQTPPILRALINTASPAWFA</sequence>
<accession>A0A3N1DCH8</accession>
<dbReference type="EMBL" id="RJKE01000001">
    <property type="protein sequence ID" value="ROO91222.1"/>
    <property type="molecule type" value="Genomic_DNA"/>
</dbReference>
<name>A0A3N1DCH8_9ACTN</name>
<dbReference type="Proteomes" id="UP000272400">
    <property type="component" value="Unassembled WGS sequence"/>
</dbReference>
<keyword evidence="2" id="KW-1185">Reference proteome</keyword>
<evidence type="ECO:0000313" key="1">
    <source>
        <dbReference type="EMBL" id="ROO91222.1"/>
    </source>
</evidence>
<dbReference type="AlphaFoldDB" id="A0A3N1DCH8"/>
<dbReference type="Pfam" id="PF15595">
    <property type="entry name" value="Imm51"/>
    <property type="match status" value="1"/>
</dbReference>
<evidence type="ECO:0000313" key="2">
    <source>
        <dbReference type="Proteomes" id="UP000272400"/>
    </source>
</evidence>
<organism evidence="1 2">
    <name type="scientific">Actinocorallia herbida</name>
    <dbReference type="NCBI Taxonomy" id="58109"/>
    <lineage>
        <taxon>Bacteria</taxon>
        <taxon>Bacillati</taxon>
        <taxon>Actinomycetota</taxon>
        <taxon>Actinomycetes</taxon>
        <taxon>Streptosporangiales</taxon>
        <taxon>Thermomonosporaceae</taxon>
        <taxon>Actinocorallia</taxon>
    </lineage>
</organism>
<comment type="caution">
    <text evidence="1">The sequence shown here is derived from an EMBL/GenBank/DDBJ whole genome shotgun (WGS) entry which is preliminary data.</text>
</comment>
<protein>
    <submittedName>
        <fullName evidence="1">Immunity protein 51 of polymorphic toxin system</fullName>
    </submittedName>
</protein>
<dbReference type="InterPro" id="IPR028956">
    <property type="entry name" value="Imm51"/>
</dbReference>
<reference evidence="1 2" key="1">
    <citation type="submission" date="2018-11" db="EMBL/GenBank/DDBJ databases">
        <title>Sequencing the genomes of 1000 actinobacteria strains.</title>
        <authorList>
            <person name="Klenk H.-P."/>
        </authorList>
    </citation>
    <scope>NUCLEOTIDE SEQUENCE [LARGE SCALE GENOMIC DNA]</scope>
    <source>
        <strain evidence="1 2">DSM 44254</strain>
    </source>
</reference>
<proteinExistence type="predicted"/>